<organism evidence="1 2">
    <name type="scientific">Smallanthus sonchifolius</name>
    <dbReference type="NCBI Taxonomy" id="185202"/>
    <lineage>
        <taxon>Eukaryota</taxon>
        <taxon>Viridiplantae</taxon>
        <taxon>Streptophyta</taxon>
        <taxon>Embryophyta</taxon>
        <taxon>Tracheophyta</taxon>
        <taxon>Spermatophyta</taxon>
        <taxon>Magnoliopsida</taxon>
        <taxon>eudicotyledons</taxon>
        <taxon>Gunneridae</taxon>
        <taxon>Pentapetalae</taxon>
        <taxon>asterids</taxon>
        <taxon>campanulids</taxon>
        <taxon>Asterales</taxon>
        <taxon>Asteraceae</taxon>
        <taxon>Asteroideae</taxon>
        <taxon>Heliantheae alliance</taxon>
        <taxon>Millerieae</taxon>
        <taxon>Smallanthus</taxon>
    </lineage>
</organism>
<name>A0ACB9EMZ1_9ASTR</name>
<dbReference type="Proteomes" id="UP001056120">
    <property type="component" value="Linkage Group LG17"/>
</dbReference>
<sequence length="128" mass="14512">MTSSSMAPMPLMPHQQKSRTQTKLGNFNHGMLVVFDDPMTKDNHLLSPQMAGAQGFYFYDMKNAYSAWFSYTLIFNSTKHKGTINIMGADLMDEETRDFSVFGGTGDFFMTRGIVTIRTDITQGAYYF</sequence>
<reference evidence="1 2" key="2">
    <citation type="journal article" date="2022" name="Mol. Ecol. Resour.">
        <title>The genomes of chicory, endive, great burdock and yacon provide insights into Asteraceae paleo-polyploidization history and plant inulin production.</title>
        <authorList>
            <person name="Fan W."/>
            <person name="Wang S."/>
            <person name="Wang H."/>
            <person name="Wang A."/>
            <person name="Jiang F."/>
            <person name="Liu H."/>
            <person name="Zhao H."/>
            <person name="Xu D."/>
            <person name="Zhang Y."/>
        </authorList>
    </citation>
    <scope>NUCLEOTIDE SEQUENCE [LARGE SCALE GENOMIC DNA]</scope>
    <source>
        <strain evidence="2">cv. Yunnan</strain>
        <tissue evidence="1">Leaves</tissue>
    </source>
</reference>
<evidence type="ECO:0000313" key="2">
    <source>
        <dbReference type="Proteomes" id="UP001056120"/>
    </source>
</evidence>
<comment type="caution">
    <text evidence="1">The sequence shown here is derived from an EMBL/GenBank/DDBJ whole genome shotgun (WGS) entry which is preliminary data.</text>
</comment>
<keyword evidence="2" id="KW-1185">Reference proteome</keyword>
<accession>A0ACB9EMZ1</accession>
<reference evidence="2" key="1">
    <citation type="journal article" date="2022" name="Mol. Ecol. Resour.">
        <title>The genomes of chicory, endive, great burdock and yacon provide insights into Asteraceae palaeo-polyploidization history and plant inulin production.</title>
        <authorList>
            <person name="Fan W."/>
            <person name="Wang S."/>
            <person name="Wang H."/>
            <person name="Wang A."/>
            <person name="Jiang F."/>
            <person name="Liu H."/>
            <person name="Zhao H."/>
            <person name="Xu D."/>
            <person name="Zhang Y."/>
        </authorList>
    </citation>
    <scope>NUCLEOTIDE SEQUENCE [LARGE SCALE GENOMIC DNA]</scope>
    <source>
        <strain evidence="2">cv. Yunnan</strain>
    </source>
</reference>
<dbReference type="EMBL" id="CM042034">
    <property type="protein sequence ID" value="KAI3760222.1"/>
    <property type="molecule type" value="Genomic_DNA"/>
</dbReference>
<proteinExistence type="predicted"/>
<protein>
    <submittedName>
        <fullName evidence="1">Uncharacterized protein</fullName>
    </submittedName>
</protein>
<evidence type="ECO:0000313" key="1">
    <source>
        <dbReference type="EMBL" id="KAI3760222.1"/>
    </source>
</evidence>
<gene>
    <name evidence="1" type="ORF">L1987_50613</name>
</gene>